<evidence type="ECO:0000259" key="2">
    <source>
        <dbReference type="Pfam" id="PF14341"/>
    </source>
</evidence>
<dbReference type="STRING" id="395493.BegalDRAFT_3061"/>
<dbReference type="RefSeq" id="WP_002691472.1">
    <property type="nucleotide sequence ID" value="NZ_JH600070.1"/>
</dbReference>
<protein>
    <recommendedName>
        <fullName evidence="2">Type 4 fimbrial biogenesis protein PilX N-terminal domain-containing protein</fullName>
    </recommendedName>
</protein>
<dbReference type="InterPro" id="IPR025746">
    <property type="entry name" value="PilX_N_dom"/>
</dbReference>
<accession>I3CJU4</accession>
<keyword evidence="4" id="KW-1185">Reference proteome</keyword>
<organism evidence="3 4">
    <name type="scientific">Beggiatoa alba B18LD</name>
    <dbReference type="NCBI Taxonomy" id="395493"/>
    <lineage>
        <taxon>Bacteria</taxon>
        <taxon>Pseudomonadati</taxon>
        <taxon>Pseudomonadota</taxon>
        <taxon>Gammaproteobacteria</taxon>
        <taxon>Thiotrichales</taxon>
        <taxon>Thiotrichaceae</taxon>
        <taxon>Beggiatoa</taxon>
    </lineage>
</organism>
<dbReference type="AlphaFoldDB" id="I3CJU4"/>
<dbReference type="Pfam" id="PF14341">
    <property type="entry name" value="PilX_N"/>
    <property type="match status" value="1"/>
</dbReference>
<sequence>MKTMDLFRHPTTLYGIRYRKQEQGAVLIVALLLLVVLTMLGVSALNSTKLQTREAANTAEYNRAFQVSELGVALPEREYGDVTNVEGLKIMDRISSPFDTAAEVVDFPSSSCTDTKPGPCWRTKDDLQRAATTDKYSLEFVTIRAPGTFTNLTGLSSTESFRVAHFINVSRGASKSQSGSTKPDITAPRVNLKGGMTRLVPATDGSLAFGDNP</sequence>
<keyword evidence="1" id="KW-0812">Transmembrane</keyword>
<dbReference type="EMBL" id="JH600070">
    <property type="protein sequence ID" value="EIJ43887.1"/>
    <property type="molecule type" value="Genomic_DNA"/>
</dbReference>
<proteinExistence type="predicted"/>
<feature type="transmembrane region" description="Helical" evidence="1">
    <location>
        <begin position="25"/>
        <end position="45"/>
    </location>
</feature>
<dbReference type="HOGENOM" id="CLU_1292332_0_0_6"/>
<reference evidence="3 4" key="1">
    <citation type="submission" date="2011-11" db="EMBL/GenBank/DDBJ databases">
        <title>Improved High-Quality Draft sequence of Beggiatoa alba B18lD.</title>
        <authorList>
            <consortium name="US DOE Joint Genome Institute"/>
            <person name="Lucas S."/>
            <person name="Han J."/>
            <person name="Lapidus A."/>
            <person name="Cheng J.-F."/>
            <person name="Goodwin L."/>
            <person name="Pitluck S."/>
            <person name="Peters L."/>
            <person name="Mikhailova N."/>
            <person name="Held B."/>
            <person name="Detter J.C."/>
            <person name="Han C."/>
            <person name="Tapia R."/>
            <person name="Land M."/>
            <person name="Hauser L."/>
            <person name="Kyrpides N."/>
            <person name="Ivanova N."/>
            <person name="Pagani I."/>
            <person name="Samuel K."/>
            <person name="Teske A."/>
            <person name="Mueller J."/>
            <person name="Woyke T."/>
        </authorList>
    </citation>
    <scope>NUCLEOTIDE SEQUENCE [LARGE SCALE GENOMIC DNA]</scope>
    <source>
        <strain evidence="3 4">B18LD</strain>
    </source>
</reference>
<dbReference type="Proteomes" id="UP000005744">
    <property type="component" value="Unassembled WGS sequence"/>
</dbReference>
<keyword evidence="1" id="KW-1133">Transmembrane helix</keyword>
<keyword evidence="1" id="KW-0472">Membrane</keyword>
<evidence type="ECO:0000256" key="1">
    <source>
        <dbReference type="SAM" id="Phobius"/>
    </source>
</evidence>
<evidence type="ECO:0000313" key="4">
    <source>
        <dbReference type="Proteomes" id="UP000005744"/>
    </source>
</evidence>
<name>I3CJU4_9GAMM</name>
<dbReference type="OrthoDB" id="9913386at2"/>
<gene>
    <name evidence="3" type="ORF">BegalDRAFT_3061</name>
</gene>
<evidence type="ECO:0000313" key="3">
    <source>
        <dbReference type="EMBL" id="EIJ43887.1"/>
    </source>
</evidence>
<feature type="domain" description="Type 4 fimbrial biogenesis protein PilX N-terminal" evidence="2">
    <location>
        <begin position="23"/>
        <end position="72"/>
    </location>
</feature>